<dbReference type="STRING" id="445709.ABW99_17725"/>
<dbReference type="PANTHER" id="PTHR34606:SF4">
    <property type="entry name" value="OUTER MEMBRANE LIPOPROTEIN DOLP"/>
    <property type="match status" value="1"/>
</dbReference>
<dbReference type="InterPro" id="IPR014004">
    <property type="entry name" value="Transpt-assoc_nodulatn_dom_bac"/>
</dbReference>
<dbReference type="PATRIC" id="fig|445709.3.peg.3740"/>
<protein>
    <submittedName>
        <fullName evidence="4">BON domain protein</fullName>
    </submittedName>
</protein>
<proteinExistence type="predicted"/>
<dbReference type="PROSITE" id="PS50914">
    <property type="entry name" value="BON"/>
    <property type="match status" value="2"/>
</dbReference>
<dbReference type="EMBL" id="CP011568">
    <property type="protein sequence ID" value="AKJ69769.1"/>
    <property type="molecule type" value="Genomic_DNA"/>
</dbReference>
<evidence type="ECO:0000256" key="1">
    <source>
        <dbReference type="ARBA" id="ARBA00022729"/>
    </source>
</evidence>
<evidence type="ECO:0000256" key="2">
    <source>
        <dbReference type="SAM" id="MobiDB-lite"/>
    </source>
</evidence>
<sequence>MISRRSIRNLCTGLLLAATVATLPGCGLLLLGGAAGGVLVATDRRSLGAQTEDREIQVKAISDLNSNLPDVAHVNVTSFNRRVLLTGEVPDQATRQEAENIVKGIQNVRGVVNALAISGASSLSSRANDAWITSKVKASLVAAKDISANVFKVVTERSDVYLMGLVTPAEGARGADIASRVPGVDKVVKVFEYIQPEDAQRLTEQAAKTPQPAEPADETATTSAVPIGNVSTTPLSTPAPISDAPVIPATPASQPGAPK</sequence>
<feature type="region of interest" description="Disordered" evidence="2">
    <location>
        <begin position="202"/>
        <end position="259"/>
    </location>
</feature>
<keyword evidence="1" id="KW-0732">Signal</keyword>
<keyword evidence="5" id="KW-1185">Reference proteome</keyword>
<dbReference type="Proteomes" id="UP000036700">
    <property type="component" value="Chromosome"/>
</dbReference>
<accession>A0A0G3EUR2</accession>
<dbReference type="KEGG" id="ptx:ABW99_17725"/>
<feature type="domain" description="BON" evidence="3">
    <location>
        <begin position="128"/>
        <end position="195"/>
    </location>
</feature>
<dbReference type="SMART" id="SM00749">
    <property type="entry name" value="BON"/>
    <property type="match status" value="2"/>
</dbReference>
<gene>
    <name evidence="4" type="ORF">ABW99_17725</name>
</gene>
<dbReference type="InterPro" id="IPR007055">
    <property type="entry name" value="BON_dom"/>
</dbReference>
<dbReference type="PANTHER" id="PTHR34606">
    <property type="entry name" value="BON DOMAIN-CONTAINING PROTEIN"/>
    <property type="match status" value="1"/>
</dbReference>
<evidence type="ECO:0000313" key="5">
    <source>
        <dbReference type="Proteomes" id="UP000036700"/>
    </source>
</evidence>
<dbReference type="Gene3D" id="3.30.1340.30">
    <property type="match status" value="1"/>
</dbReference>
<evidence type="ECO:0000313" key="4">
    <source>
        <dbReference type="EMBL" id="AKJ69769.1"/>
    </source>
</evidence>
<dbReference type="RefSeq" id="WP_047215678.1">
    <property type="nucleotide sequence ID" value="NZ_CP011568.3"/>
</dbReference>
<evidence type="ECO:0000259" key="3">
    <source>
        <dbReference type="PROSITE" id="PS50914"/>
    </source>
</evidence>
<dbReference type="AlphaFoldDB" id="A0A0G3EUR2"/>
<feature type="compositionally biased region" description="Polar residues" evidence="2">
    <location>
        <begin position="219"/>
        <end position="236"/>
    </location>
</feature>
<dbReference type="Pfam" id="PF04972">
    <property type="entry name" value="BON"/>
    <property type="match status" value="2"/>
</dbReference>
<reference evidence="5" key="1">
    <citation type="submission" date="2015-06" db="EMBL/GenBank/DDBJ databases">
        <authorList>
            <person name="Lim Y.L."/>
            <person name="Ee R."/>
            <person name="Yong D."/>
            <person name="How K.Y."/>
            <person name="Yin W.F."/>
            <person name="Chan K.G."/>
        </authorList>
    </citation>
    <scope>NUCLEOTIDE SEQUENCE [LARGE SCALE GENOMIC DNA]</scope>
    <source>
        <strain evidence="5">DSM 25325</strain>
    </source>
</reference>
<dbReference type="InterPro" id="IPR051686">
    <property type="entry name" value="Lipoprotein_DolP"/>
</dbReference>
<dbReference type="OrthoDB" id="5294487at2"/>
<name>A0A0G3EUR2_9BURK</name>
<feature type="domain" description="BON" evidence="3">
    <location>
        <begin position="50"/>
        <end position="119"/>
    </location>
</feature>
<organism evidence="4 5">
    <name type="scientific">Pandoraea thiooxydans</name>
    <dbReference type="NCBI Taxonomy" id="445709"/>
    <lineage>
        <taxon>Bacteria</taxon>
        <taxon>Pseudomonadati</taxon>
        <taxon>Pseudomonadota</taxon>
        <taxon>Betaproteobacteria</taxon>
        <taxon>Burkholderiales</taxon>
        <taxon>Burkholderiaceae</taxon>
        <taxon>Pandoraea</taxon>
    </lineage>
</organism>